<name>A0ABV5EKY0_9ACTN</name>
<keyword evidence="2" id="KW-1185">Reference proteome</keyword>
<dbReference type="EMBL" id="JAYMRP010000046">
    <property type="protein sequence ID" value="MFB8777497.1"/>
    <property type="molecule type" value="Genomic_DNA"/>
</dbReference>
<organism evidence="1 2">
    <name type="scientific">Streptomyces broussonetiae</name>
    <dbReference type="NCBI Taxonomy" id="2686304"/>
    <lineage>
        <taxon>Bacteria</taxon>
        <taxon>Bacillati</taxon>
        <taxon>Actinomycetota</taxon>
        <taxon>Actinomycetes</taxon>
        <taxon>Kitasatosporales</taxon>
        <taxon>Streptomycetaceae</taxon>
        <taxon>Streptomyces</taxon>
    </lineage>
</organism>
<gene>
    <name evidence="1" type="ORF">VSS16_33095</name>
</gene>
<accession>A0ABV5EKY0</accession>
<proteinExistence type="predicted"/>
<protein>
    <submittedName>
        <fullName evidence="1">Uncharacterized protein</fullName>
    </submittedName>
</protein>
<evidence type="ECO:0000313" key="1">
    <source>
        <dbReference type="EMBL" id="MFB8777497.1"/>
    </source>
</evidence>
<evidence type="ECO:0000313" key="2">
    <source>
        <dbReference type="Proteomes" id="UP001585080"/>
    </source>
</evidence>
<reference evidence="1 2" key="1">
    <citation type="submission" date="2024-01" db="EMBL/GenBank/DDBJ databases">
        <title>Genome mining of biosynthetic gene clusters to explore secondary metabolites of Streptomyces sp.</title>
        <authorList>
            <person name="Baig A."/>
            <person name="Ajitkumar Shintre N."/>
            <person name="Kumar H."/>
            <person name="Anbarasu A."/>
            <person name="Ramaiah S."/>
        </authorList>
    </citation>
    <scope>NUCLEOTIDE SEQUENCE [LARGE SCALE GENOMIC DNA]</scope>
    <source>
        <strain evidence="1 2">A57</strain>
    </source>
</reference>
<dbReference type="Proteomes" id="UP001585080">
    <property type="component" value="Unassembled WGS sequence"/>
</dbReference>
<sequence length="75" mass="7810">MADDLPDMVVWVPDEVTVLISRGAPLPEVIKELHALLTIDLGAPGGTGTAPLCFCGTALRLPVDLLTPVVEAMAC</sequence>
<comment type="caution">
    <text evidence="1">The sequence shown here is derived from an EMBL/GenBank/DDBJ whole genome shotgun (WGS) entry which is preliminary data.</text>
</comment>